<dbReference type="PANTHER" id="PTHR40780:SF2">
    <property type="entry name" value="DUF3669 DOMAIN-CONTAINING PROTEIN"/>
    <property type="match status" value="1"/>
</dbReference>
<organism evidence="1 2">
    <name type="scientific">Puccinia graminis f. sp. tritici</name>
    <dbReference type="NCBI Taxonomy" id="56615"/>
    <lineage>
        <taxon>Eukaryota</taxon>
        <taxon>Fungi</taxon>
        <taxon>Dikarya</taxon>
        <taxon>Basidiomycota</taxon>
        <taxon>Pucciniomycotina</taxon>
        <taxon>Pucciniomycetes</taxon>
        <taxon>Pucciniales</taxon>
        <taxon>Pucciniaceae</taxon>
        <taxon>Puccinia</taxon>
    </lineage>
</organism>
<evidence type="ECO:0008006" key="3">
    <source>
        <dbReference type="Google" id="ProtNLM"/>
    </source>
</evidence>
<evidence type="ECO:0000313" key="1">
    <source>
        <dbReference type="EMBL" id="KAA1129383.1"/>
    </source>
</evidence>
<dbReference type="EMBL" id="VDEP01000137">
    <property type="protein sequence ID" value="KAA1129383.1"/>
    <property type="molecule type" value="Genomic_DNA"/>
</dbReference>
<dbReference type="Proteomes" id="UP000325313">
    <property type="component" value="Unassembled WGS sequence"/>
</dbReference>
<sequence length="320" mass="35361">MVQVSHIGSSPSPSTLSTAFTPIKEMDDAIIKLGSGTFGRVLTTTYVPYAFKAVRRTRNIPILKAEFRWTQAVHNALKDHDCIGAPSAVAFIDGADPATLVNIPELFTEDLLEGCDQEVTSFLISDRVYPIPRNLRNKIVDMFCPEAVKSNIRSKSFIARIYLGRQEIHGRTAPQRFFSTYNFALTETKARKLHLPVEEYATTMGFLLARLHFIVGTDGRDLEIVLGMANNSLKPKIHVIDCNQFRTFSGAADEVPNLVDAVITNDPYFPRQGILLGGMIDAYIAEVEAIAAPNKTADILTVAHDFVTQLRFALDVSSAL</sequence>
<accession>A0A5B0RX15</accession>
<protein>
    <recommendedName>
        <fullName evidence="3">DUF3669 domain-containing protein</fullName>
    </recommendedName>
</protein>
<name>A0A5B0RX15_PUCGR</name>
<gene>
    <name evidence="1" type="ORF">PGTUg99_031462</name>
</gene>
<evidence type="ECO:0000313" key="2">
    <source>
        <dbReference type="Proteomes" id="UP000325313"/>
    </source>
</evidence>
<dbReference type="PANTHER" id="PTHR40780">
    <property type="entry name" value="DUF3669 DOMAIN-CONTAINING PROTEIN"/>
    <property type="match status" value="1"/>
</dbReference>
<proteinExistence type="predicted"/>
<dbReference type="AlphaFoldDB" id="A0A5B0RX15"/>
<reference evidence="1 2" key="1">
    <citation type="submission" date="2019-05" db="EMBL/GenBank/DDBJ databases">
        <title>Emergence of the Ug99 lineage of the wheat stem rust pathogen through somatic hybridization.</title>
        <authorList>
            <person name="Li F."/>
            <person name="Upadhyaya N.M."/>
            <person name="Sperschneider J."/>
            <person name="Matny O."/>
            <person name="Nguyen-Phuc H."/>
            <person name="Mago R."/>
            <person name="Raley C."/>
            <person name="Miller M.E."/>
            <person name="Silverstein K.A.T."/>
            <person name="Henningsen E."/>
            <person name="Hirsch C.D."/>
            <person name="Visser B."/>
            <person name="Pretorius Z.A."/>
            <person name="Steffenson B.J."/>
            <person name="Schwessinger B."/>
            <person name="Dodds P.N."/>
            <person name="Figueroa M."/>
        </authorList>
    </citation>
    <scope>NUCLEOTIDE SEQUENCE [LARGE SCALE GENOMIC DNA]</scope>
    <source>
        <strain evidence="1 2">Ug99</strain>
    </source>
</reference>
<comment type="caution">
    <text evidence="1">The sequence shown here is derived from an EMBL/GenBank/DDBJ whole genome shotgun (WGS) entry which is preliminary data.</text>
</comment>